<organism evidence="12 13">
    <name type="scientific">Cucumis melo var. makuwa</name>
    <name type="common">Oriental melon</name>
    <dbReference type="NCBI Taxonomy" id="1194695"/>
    <lineage>
        <taxon>Eukaryota</taxon>
        <taxon>Viridiplantae</taxon>
        <taxon>Streptophyta</taxon>
        <taxon>Embryophyta</taxon>
        <taxon>Tracheophyta</taxon>
        <taxon>Spermatophyta</taxon>
        <taxon>Magnoliopsida</taxon>
        <taxon>eudicotyledons</taxon>
        <taxon>Gunneridae</taxon>
        <taxon>Pentapetalae</taxon>
        <taxon>rosids</taxon>
        <taxon>fabids</taxon>
        <taxon>Cucurbitales</taxon>
        <taxon>Cucurbitaceae</taxon>
        <taxon>Benincaseae</taxon>
        <taxon>Cucumis</taxon>
    </lineage>
</organism>
<dbReference type="InterPro" id="IPR036397">
    <property type="entry name" value="RNaseH_sf"/>
</dbReference>
<dbReference type="GO" id="GO:0003676">
    <property type="term" value="F:nucleic acid binding"/>
    <property type="evidence" value="ECO:0007669"/>
    <property type="project" value="InterPro"/>
</dbReference>
<dbReference type="GO" id="GO:0016020">
    <property type="term" value="C:membrane"/>
    <property type="evidence" value="ECO:0007669"/>
    <property type="project" value="UniProtKB-SubCell"/>
</dbReference>
<dbReference type="GO" id="GO:0005524">
    <property type="term" value="F:ATP binding"/>
    <property type="evidence" value="ECO:0007669"/>
    <property type="project" value="InterPro"/>
</dbReference>
<evidence type="ECO:0000313" key="13">
    <source>
        <dbReference type="Proteomes" id="UP000321947"/>
    </source>
</evidence>
<dbReference type="InterPro" id="IPR012337">
    <property type="entry name" value="RNaseH-like_sf"/>
</dbReference>
<evidence type="ECO:0000256" key="2">
    <source>
        <dbReference type="ARBA" id="ARBA00022448"/>
    </source>
</evidence>
<dbReference type="SUPFAM" id="SSF53098">
    <property type="entry name" value="Ribonuclease H-like"/>
    <property type="match status" value="1"/>
</dbReference>
<evidence type="ECO:0000256" key="3">
    <source>
        <dbReference type="ARBA" id="ARBA00022692"/>
    </source>
</evidence>
<dbReference type="Pfam" id="PF14223">
    <property type="entry name" value="Retrotran_gag_2"/>
    <property type="match status" value="1"/>
</dbReference>
<evidence type="ECO:0000313" key="12">
    <source>
        <dbReference type="EMBL" id="TYK00004.1"/>
    </source>
</evidence>
<feature type="region of interest" description="Disordered" evidence="7">
    <location>
        <begin position="431"/>
        <end position="454"/>
    </location>
</feature>
<feature type="region of interest" description="Disordered" evidence="7">
    <location>
        <begin position="384"/>
        <end position="411"/>
    </location>
</feature>
<keyword evidence="4" id="KW-0378">Hydrolase</keyword>
<evidence type="ECO:0000256" key="8">
    <source>
        <dbReference type="SAM" id="Phobius"/>
    </source>
</evidence>
<dbReference type="PANTHER" id="PTHR48041">
    <property type="entry name" value="ABC TRANSPORTER G FAMILY MEMBER 28"/>
    <property type="match status" value="1"/>
</dbReference>
<keyword evidence="9" id="KW-0732">Signal</keyword>
<dbReference type="SUPFAM" id="SSF52540">
    <property type="entry name" value="P-loop containing nucleoside triphosphate hydrolases"/>
    <property type="match status" value="1"/>
</dbReference>
<feature type="transmembrane region" description="Helical" evidence="8">
    <location>
        <begin position="2330"/>
        <end position="2346"/>
    </location>
</feature>
<feature type="domain" description="Integrase catalytic" evidence="11">
    <location>
        <begin position="1124"/>
        <end position="1299"/>
    </location>
</feature>
<evidence type="ECO:0000259" key="10">
    <source>
        <dbReference type="PROSITE" id="PS50893"/>
    </source>
</evidence>
<reference evidence="12 13" key="1">
    <citation type="submission" date="2019-08" db="EMBL/GenBank/DDBJ databases">
        <title>Draft genome sequences of two oriental melons (Cucumis melo L. var makuwa).</title>
        <authorList>
            <person name="Kwon S.-Y."/>
        </authorList>
    </citation>
    <scope>NUCLEOTIDE SEQUENCE [LARGE SCALE GENOMIC DNA]</scope>
    <source>
        <strain evidence="13">cv. Chang Bougi</strain>
        <tissue evidence="12">Leaf</tissue>
    </source>
</reference>
<dbReference type="GO" id="GO:0140359">
    <property type="term" value="F:ABC-type transporter activity"/>
    <property type="evidence" value="ECO:0007669"/>
    <property type="project" value="InterPro"/>
</dbReference>
<dbReference type="InterPro" id="IPR054722">
    <property type="entry name" value="PolX-like_BBD"/>
</dbReference>
<feature type="chain" id="PRO_5022792286" evidence="9">
    <location>
        <begin position="29"/>
        <end position="2420"/>
    </location>
</feature>
<dbReference type="Pfam" id="PF25597">
    <property type="entry name" value="SH3_retrovirus"/>
    <property type="match status" value="1"/>
</dbReference>
<dbReference type="Gene3D" id="3.30.420.10">
    <property type="entry name" value="Ribonuclease H-like superfamily/Ribonuclease H"/>
    <property type="match status" value="1"/>
</dbReference>
<keyword evidence="3 8" id="KW-0812">Transmembrane</keyword>
<evidence type="ECO:0000256" key="6">
    <source>
        <dbReference type="ARBA" id="ARBA00023136"/>
    </source>
</evidence>
<dbReference type="Pfam" id="PF22936">
    <property type="entry name" value="Pol_BBD"/>
    <property type="match status" value="1"/>
</dbReference>
<dbReference type="Pfam" id="PF13976">
    <property type="entry name" value="gag_pre-integrs"/>
    <property type="match status" value="1"/>
</dbReference>
<dbReference type="Pfam" id="PF00665">
    <property type="entry name" value="rve"/>
    <property type="match status" value="1"/>
</dbReference>
<dbReference type="Gene3D" id="3.40.50.300">
    <property type="entry name" value="P-loop containing nucleotide triphosphate hydrolases"/>
    <property type="match status" value="2"/>
</dbReference>
<sequence length="2420" mass="272840">MNLKNPTISFVFFLLLLVGFSWNQFVYSQNVDANQLASPAALPFILSIANGQLSNLSSTINTELSSRFRFCSRDTDADWNRAFNFSNLEFLSSCFQKTNGDFTKRLCTAAEVNFYFDSIILQNPASGSFLKLNKNCNLTSWASGCEPGWACSVGPDEHVDLSNSLQIPSRVQDCQACCEGFFCPQGLTCMIPCPLGSYCPLAKLNATTGVCEPYLYQLPPGRPNHTCGGANMWADVDRSSEMFCSERSFCPTSTKKLPCDTGNYCRMGSTSQNRCFKLTSCDANSSNQNIHAYGVMLLVALSTLLLIIYNFSDQVLAARERRLAKSREAAAKSAKATAKAQQRWKAAKDAAKKHASGLQVQLSRKFSRVKNSGTEKFKILDQSESVTDDDLSTSHSHIPTTSMASSEHIEGRKDNQTDLMGIIHEIEKDPNGHVGIHFESGGDDVEKHIPKGKRSSTHSQIFKYAYVQLEKEKAQQQEDQNLTFSGVIKMATNPENKRRPPIEVSFKDLNLTLKAKNKHLLRCVTGNIKPGRITAVMGPSGAGKTTFLSALAGKAIGCKTTGSILINGKNESILSYKRIMGFVPQDDIVHGNLTVEENLWFSANCSSLLKGSVSVSCCVMDAITSSSFTSISPLIFDGDNYQVWAVRMEAYMEALDIWEAVEEDYEIPALPDNPTMAQIKAQKEKKTKKSKAKACLFAAVSSTIFTRIMTLRSAYEIWNYLKSEYEGDERIKGMRVLNLIREFELQKMKETESIKEYSVRLLDIANQIRLLGSVFKDSRIVEKILVSVPEKFEASISALENTKDLTQITLAEILNALQAQEQRRAMRQEGAVEGALPAKHHENVRNNKKKKFFKKNQISTRESSTYNKAGVKKGSYPPCSHCNKQGHPPFKCWRRPNAKCTKCNQMGHEAVICRNNNQQQGVEAKIAYQEEEEEDQLFVATCFVGGESNESWLIDSGCTNHMTHDKELFKDLKPTNITKVRIGNGDYISVKGKGTIAIASCKGTKHIQDVLFVPDINQNLLSVGQLIEKGFKVTFENEYCLIKDAANQDIFKVKMKGKSFSLNPLEEKQSVFALKEDETQLWHKRVGHYHHQGLLQLTELALDFPKLSEEISSCKACHFGKQNRKSFPKSSWRATQKLQLIHTDVAGPQRTPSLKGSLYYIAFIDDFTRMCWIFFLKFKSEVAHVFWKFKARVENESGCKIQMVRSDNGKEYVSAEFDKFCEDSGIKHQLTAPYTPQQNGVSERRNRYIMEMTRCMLHEKSLPKKFWAEAANTAVFLQNRLPTKALKEKTPFEAWYGYKPSLKFLKVFGCLCFTHVPQSKRDKLDRRASPGVFIGYSSISKAYKIFQPQTGKIVVSRDVHFEEDEEWNFDDAEKKGQTLEKMKFKFFDSSIEEEDDRQNEIVDDASVRGTRLLSDIYERCNVAVCEPANYAEAKKDQRWIAAMEEELSMIEKNKTWILVDRPQDRKVIGVKWVFRTKLNADGSINKHKARLVVKGYAQIFGVDYSDTFAPVARMDTIRLLFAIAAQKGWKLYQLDVKSAFLNGVLQEEIYVEQPEGCEKQGERNKVYLLKKALYGLKQAPRAWYSKIDEHLLSLGFLKSLSESTLYVKHNGTNILIVSLYVDDLLVTGNNADHIQNFKWEMMKMFEMTDLGLMSYFLGIEIKQGQGEVFICQKKYAKEILKKFKMDECKAVSTPMNQKEKLCKEDGADKVDEGYFRSLIGCLMYLTATRPDILNAVSILSRFMHCASELHLKAAKRVIRYVKGTSDFGVKFTRGKEFKLIGFSDSDWGGSIDDMRSTLGYCFTLSSGVFSWSSKKQEIVAQSTAEAEFIAATATANQALWLRKILLDLDLEQKKSTEILVDNKAAIAISHNPVFYKKTKHFNIKLFFLREVQKSGEVILVYCKTEDQVADILTKPLPTCKFEFLRLSVDLSKADKVLIVERVIEFLGLQTVRNSLVGTVEKRGISGGQRKRVNVGLEMVIEPSVLLLDEPTSGLDSSSSQLLLRALRREALEGVTICMVVHQPSYTLFKMFDDLVLLAKGGFTVYHGPARRVEEYFSGLGINVPERVTPPDHFIDILEGIVTPNADISYEELPVRWLLHNGYPVPEDLQQNSVRHLTSTADIEQTNGTRNRVLGERQPSFAGELWQGMRSNVEEHHDKLRMHLKTKDLSHRKTPGILKQYRYFLGRIGKQRLRDSKIQVIDYMILLLAGACLGSISNVSDQSFGVSGYAFTVIAVSLLGKIAALRTFSLDKLEYWRESSSGMSSLAYFLAKDTVDHFNTVIKPLVYLSMFYSFTNPRSSFTDHYVVLLCLLYCVTGIAYALAILFQPGAAQLWSAILPVVLTLFITRTQTSSALKTLSDFCYPKWAVEALVISNAERYDGVWLITRCGALNRSGFDLHDWGLCLLLLMVTGSPLSFASSS</sequence>
<feature type="domain" description="ABC transporter" evidence="10">
    <location>
        <begin position="1749"/>
        <end position="2064"/>
    </location>
</feature>
<dbReference type="Proteomes" id="UP000321947">
    <property type="component" value="Unassembled WGS sequence"/>
</dbReference>
<feature type="signal peptide" evidence="9">
    <location>
        <begin position="1"/>
        <end position="28"/>
    </location>
</feature>
<dbReference type="InterPro" id="IPR025724">
    <property type="entry name" value="GAG-pre-integrase_dom"/>
</dbReference>
<evidence type="ECO:0000256" key="7">
    <source>
        <dbReference type="SAM" id="MobiDB-lite"/>
    </source>
</evidence>
<dbReference type="InterPro" id="IPR027417">
    <property type="entry name" value="P-loop_NTPase"/>
</dbReference>
<dbReference type="SUPFAM" id="SSF56672">
    <property type="entry name" value="DNA/RNA polymerases"/>
    <property type="match status" value="1"/>
</dbReference>
<dbReference type="GO" id="GO:0016887">
    <property type="term" value="F:ATP hydrolysis activity"/>
    <property type="evidence" value="ECO:0007669"/>
    <property type="project" value="InterPro"/>
</dbReference>
<dbReference type="PANTHER" id="PTHR48041:SF1">
    <property type="entry name" value="ABC TRANSPORTER G FAMILY MEMBER 24"/>
    <property type="match status" value="1"/>
</dbReference>
<keyword evidence="4" id="KW-0645">Protease</keyword>
<keyword evidence="5 8" id="KW-1133">Transmembrane helix</keyword>
<dbReference type="InterPro" id="IPR013103">
    <property type="entry name" value="RVT_2"/>
</dbReference>
<proteinExistence type="predicted"/>
<dbReference type="InterPro" id="IPR057670">
    <property type="entry name" value="SH3_retrovirus"/>
</dbReference>
<feature type="transmembrane region" description="Helical" evidence="8">
    <location>
        <begin position="2225"/>
        <end position="2247"/>
    </location>
</feature>
<dbReference type="PROSITE" id="PS50893">
    <property type="entry name" value="ABC_TRANSPORTER_2"/>
    <property type="match status" value="1"/>
</dbReference>
<dbReference type="Pfam" id="PF07727">
    <property type="entry name" value="RVT_2"/>
    <property type="match status" value="1"/>
</dbReference>
<dbReference type="GO" id="GO:0008270">
    <property type="term" value="F:zinc ion binding"/>
    <property type="evidence" value="ECO:0007669"/>
    <property type="project" value="InterPro"/>
</dbReference>
<dbReference type="PROSITE" id="PS50994">
    <property type="entry name" value="INTEGRASE"/>
    <property type="match status" value="1"/>
</dbReference>
<comment type="subcellular location">
    <subcellularLocation>
        <location evidence="1">Membrane</location>
        <topology evidence="1">Multi-pass membrane protein</topology>
    </subcellularLocation>
</comment>
<keyword evidence="2" id="KW-0813">Transport</keyword>
<dbReference type="Pfam" id="PF00005">
    <property type="entry name" value="ABC_tran"/>
    <property type="match status" value="2"/>
</dbReference>
<gene>
    <name evidence="12" type="ORF">E5676_scaffold360G00490</name>
</gene>
<dbReference type="GO" id="GO:0004190">
    <property type="term" value="F:aspartic-type endopeptidase activity"/>
    <property type="evidence" value="ECO:0007669"/>
    <property type="project" value="UniProtKB-KW"/>
</dbReference>
<evidence type="ECO:0000256" key="4">
    <source>
        <dbReference type="ARBA" id="ARBA00022750"/>
    </source>
</evidence>
<feature type="transmembrane region" description="Helical" evidence="8">
    <location>
        <begin position="2304"/>
        <end position="2324"/>
    </location>
</feature>
<feature type="transmembrane region" description="Helical" evidence="8">
    <location>
        <begin position="290"/>
        <end position="312"/>
    </location>
</feature>
<keyword evidence="6 8" id="KW-0472">Membrane</keyword>
<dbReference type="InterPro" id="IPR017871">
    <property type="entry name" value="ABC_transporter-like_CS"/>
</dbReference>
<dbReference type="InterPro" id="IPR050352">
    <property type="entry name" value="ABCG_transporters"/>
</dbReference>
<dbReference type="InterPro" id="IPR001584">
    <property type="entry name" value="Integrase_cat-core"/>
</dbReference>
<feature type="compositionally biased region" description="Polar residues" evidence="7">
    <location>
        <begin position="393"/>
        <end position="405"/>
    </location>
</feature>
<evidence type="ECO:0000259" key="11">
    <source>
        <dbReference type="PROSITE" id="PS50994"/>
    </source>
</evidence>
<protein>
    <submittedName>
        <fullName evidence="12">Retrovirus-related Pol polyprotein from transposon TNT 1-94</fullName>
    </submittedName>
</protein>
<dbReference type="PROSITE" id="PS00211">
    <property type="entry name" value="ABC_TRANSPORTER_1"/>
    <property type="match status" value="1"/>
</dbReference>
<dbReference type="Pfam" id="PF19055">
    <property type="entry name" value="ABC2_membrane_7"/>
    <property type="match status" value="1"/>
</dbReference>
<keyword evidence="4" id="KW-0064">Aspartyl protease</keyword>
<evidence type="ECO:0000256" key="1">
    <source>
        <dbReference type="ARBA" id="ARBA00004141"/>
    </source>
</evidence>
<dbReference type="SUPFAM" id="SSF57756">
    <property type="entry name" value="Retrovirus zinc finger-like domains"/>
    <property type="match status" value="1"/>
</dbReference>
<evidence type="ECO:0000256" key="5">
    <source>
        <dbReference type="ARBA" id="ARBA00022989"/>
    </source>
</evidence>
<dbReference type="EMBL" id="SSTD01017328">
    <property type="protein sequence ID" value="TYK00004.1"/>
    <property type="molecule type" value="Genomic_DNA"/>
</dbReference>
<evidence type="ECO:0000256" key="9">
    <source>
        <dbReference type="SAM" id="SignalP"/>
    </source>
</evidence>
<comment type="caution">
    <text evidence="12">The sequence shown here is derived from an EMBL/GenBank/DDBJ whole genome shotgun (WGS) entry which is preliminary data.</text>
</comment>
<accession>A0A5D3BL45</accession>
<dbReference type="InterPro" id="IPR043926">
    <property type="entry name" value="ABCG_dom"/>
</dbReference>
<dbReference type="InterPro" id="IPR003439">
    <property type="entry name" value="ABC_transporter-like_ATP-bd"/>
</dbReference>
<dbReference type="InterPro" id="IPR043502">
    <property type="entry name" value="DNA/RNA_pol_sf"/>
</dbReference>
<dbReference type="InterPro" id="IPR036875">
    <property type="entry name" value="Znf_CCHC_sf"/>
</dbReference>
<dbReference type="GO" id="GO:0015074">
    <property type="term" value="P:DNA integration"/>
    <property type="evidence" value="ECO:0007669"/>
    <property type="project" value="InterPro"/>
</dbReference>
<dbReference type="CDD" id="cd09272">
    <property type="entry name" value="RNase_HI_RT_Ty1"/>
    <property type="match status" value="1"/>
</dbReference>
<name>A0A5D3BL45_CUCMM</name>